<keyword evidence="2" id="KW-0560">Oxidoreductase</keyword>
<evidence type="ECO:0000256" key="1">
    <source>
        <dbReference type="ARBA" id="ARBA00004685"/>
    </source>
</evidence>
<keyword evidence="7" id="KW-1185">Reference proteome</keyword>
<feature type="compositionally biased region" description="Basic and acidic residues" evidence="4">
    <location>
        <begin position="1"/>
        <end position="15"/>
    </location>
</feature>
<sequence>MSHGQDRQDDEKEAFLEPSSPIDDAIPTRRRNTSLQRAAHYARWFLEIIMALTIAVLLVRPLDDKKATSPESSTKSSPVPTCTYPHRAFVLTSFPPNETIFILVPRKIYTFTEDRTYLREEMFFNRTETLRTLHNWIPLSSDSRGYVQFEDMDSYDLPQPYITPIDRISEGPGYMVSLYHQLHCLSYLVEHFQAGYSGMRLTEEIAHHTAHCFDYIRQAIMCAADTSLEGQTEFGPGWGSEHECKDYDAVLKWANEHATMKWRTNMPEEAIL</sequence>
<organism evidence="6 7">
    <name type="scientific">Lomentospora prolificans</name>
    <dbReference type="NCBI Taxonomy" id="41688"/>
    <lineage>
        <taxon>Eukaryota</taxon>
        <taxon>Fungi</taxon>
        <taxon>Dikarya</taxon>
        <taxon>Ascomycota</taxon>
        <taxon>Pezizomycotina</taxon>
        <taxon>Sordariomycetes</taxon>
        <taxon>Hypocreomycetidae</taxon>
        <taxon>Microascales</taxon>
        <taxon>Microascaceae</taxon>
        <taxon>Lomentospora</taxon>
    </lineage>
</organism>
<evidence type="ECO:0000313" key="6">
    <source>
        <dbReference type="EMBL" id="PKS08479.1"/>
    </source>
</evidence>
<dbReference type="PANTHER" id="PTHR33365">
    <property type="entry name" value="YALI0B05434P"/>
    <property type="match status" value="1"/>
</dbReference>
<evidence type="ECO:0000256" key="4">
    <source>
        <dbReference type="SAM" id="MobiDB-lite"/>
    </source>
</evidence>
<dbReference type="InterPro" id="IPR021765">
    <property type="entry name" value="UstYa-like"/>
</dbReference>
<evidence type="ECO:0000256" key="3">
    <source>
        <dbReference type="ARBA" id="ARBA00035112"/>
    </source>
</evidence>
<protein>
    <recommendedName>
        <fullName evidence="8">Oxidase ustYa</fullName>
    </recommendedName>
</protein>
<evidence type="ECO:0000313" key="7">
    <source>
        <dbReference type="Proteomes" id="UP000233524"/>
    </source>
</evidence>
<feature type="region of interest" description="Disordered" evidence="4">
    <location>
        <begin position="1"/>
        <end position="28"/>
    </location>
</feature>
<dbReference type="Pfam" id="PF11807">
    <property type="entry name" value="UstYa"/>
    <property type="match status" value="1"/>
</dbReference>
<proteinExistence type="inferred from homology"/>
<evidence type="ECO:0000256" key="2">
    <source>
        <dbReference type="ARBA" id="ARBA00023002"/>
    </source>
</evidence>
<dbReference type="VEuPathDB" id="FungiDB:jhhlp_004862"/>
<keyword evidence="5" id="KW-0812">Transmembrane</keyword>
<dbReference type="STRING" id="41688.A0A2N3N7Q1"/>
<comment type="caution">
    <text evidence="6">The sequence shown here is derived from an EMBL/GenBank/DDBJ whole genome shotgun (WGS) entry which is preliminary data.</text>
</comment>
<dbReference type="InParanoid" id="A0A2N3N7Q1"/>
<accession>A0A2N3N7Q1</accession>
<feature type="transmembrane region" description="Helical" evidence="5">
    <location>
        <begin position="41"/>
        <end position="59"/>
    </location>
</feature>
<dbReference type="Proteomes" id="UP000233524">
    <property type="component" value="Unassembled WGS sequence"/>
</dbReference>
<keyword evidence="5" id="KW-1133">Transmembrane helix</keyword>
<evidence type="ECO:0008006" key="8">
    <source>
        <dbReference type="Google" id="ProtNLM"/>
    </source>
</evidence>
<dbReference type="GO" id="GO:0016491">
    <property type="term" value="F:oxidoreductase activity"/>
    <property type="evidence" value="ECO:0007669"/>
    <property type="project" value="UniProtKB-KW"/>
</dbReference>
<dbReference type="GO" id="GO:0043386">
    <property type="term" value="P:mycotoxin biosynthetic process"/>
    <property type="evidence" value="ECO:0007669"/>
    <property type="project" value="InterPro"/>
</dbReference>
<evidence type="ECO:0000256" key="5">
    <source>
        <dbReference type="SAM" id="Phobius"/>
    </source>
</evidence>
<comment type="pathway">
    <text evidence="1">Mycotoxin biosynthesis.</text>
</comment>
<dbReference type="PANTHER" id="PTHR33365:SF11">
    <property type="entry name" value="TAT PATHWAY SIGNAL SEQUENCE"/>
    <property type="match status" value="1"/>
</dbReference>
<reference evidence="6 7" key="1">
    <citation type="journal article" date="2017" name="G3 (Bethesda)">
        <title>First Draft Genome Sequence of the Pathogenic Fungus Lomentospora prolificans (Formerly Scedosporium prolificans).</title>
        <authorList>
            <person name="Luo R."/>
            <person name="Zimin A."/>
            <person name="Workman R."/>
            <person name="Fan Y."/>
            <person name="Pertea G."/>
            <person name="Grossman N."/>
            <person name="Wear M.P."/>
            <person name="Jia B."/>
            <person name="Miller H."/>
            <person name="Casadevall A."/>
            <person name="Timp W."/>
            <person name="Zhang S.X."/>
            <person name="Salzberg S.L."/>
        </authorList>
    </citation>
    <scope>NUCLEOTIDE SEQUENCE [LARGE SCALE GENOMIC DNA]</scope>
    <source>
        <strain evidence="6 7">JHH-5317</strain>
    </source>
</reference>
<name>A0A2N3N7Q1_9PEZI</name>
<comment type="similarity">
    <text evidence="3">Belongs to the ustYa family.</text>
</comment>
<dbReference type="AlphaFoldDB" id="A0A2N3N7Q1"/>
<keyword evidence="5" id="KW-0472">Membrane</keyword>
<gene>
    <name evidence="6" type="ORF">jhhlp_004862</name>
</gene>
<dbReference type="EMBL" id="NLAX01000095">
    <property type="protein sequence ID" value="PKS08479.1"/>
    <property type="molecule type" value="Genomic_DNA"/>
</dbReference>
<dbReference type="OrthoDB" id="3687641at2759"/>